<feature type="transmembrane region" description="Helical" evidence="2">
    <location>
        <begin position="332"/>
        <end position="354"/>
    </location>
</feature>
<dbReference type="Proteomes" id="UP000315003">
    <property type="component" value="Chromosome"/>
</dbReference>
<feature type="compositionally biased region" description="Polar residues" evidence="1">
    <location>
        <begin position="290"/>
        <end position="300"/>
    </location>
</feature>
<dbReference type="InterPro" id="IPR025640">
    <property type="entry name" value="GYF_2"/>
</dbReference>
<sequence>MGVRFRCHSCAKPLNIKQELAGRRGVCPACKTRFRIPLQDADLSIALNDRATQKVATQASAGQSAQPFDDAIDDVLGIGAHSAAGATGSASMHYGGSDQGGSDEGGVATVVQDTQTNAPDQPVDQPVDSQQDSQGEVQSTQSDQQWLAAQQLNAEPNAAWYVRPPSGGQYGPANTEVFQEWIREGRVARNSLIWRDGWAQWRPASEALEQLGASLPAPAKKRPAAAKPVKRTEAPVIQTESSSPASRAPVPASRAPVPASRAPVPASRAPVPASTPTSSQKPGVGLASSAGRSVATNSEGSAAASAGFDPSERLSGSAELGMVKRQRTRKRMLSAGLLFAVALALIVVLVVVVIQTSPTPE</sequence>
<dbReference type="SUPFAM" id="SSF55277">
    <property type="entry name" value="GYF domain"/>
    <property type="match status" value="1"/>
</dbReference>
<evidence type="ECO:0000256" key="1">
    <source>
        <dbReference type="SAM" id="MobiDB-lite"/>
    </source>
</evidence>
<keyword evidence="5" id="KW-1185">Reference proteome</keyword>
<keyword evidence="2" id="KW-0472">Membrane</keyword>
<feature type="region of interest" description="Disordered" evidence="1">
    <location>
        <begin position="86"/>
        <end position="143"/>
    </location>
</feature>
<evidence type="ECO:0000259" key="3">
    <source>
        <dbReference type="PROSITE" id="PS50829"/>
    </source>
</evidence>
<accession>A0A517SXY7</accession>
<keyword evidence="2" id="KW-0812">Transmembrane</keyword>
<protein>
    <recommendedName>
        <fullName evidence="3">GYF domain-containing protein</fullName>
    </recommendedName>
</protein>
<evidence type="ECO:0000256" key="2">
    <source>
        <dbReference type="SAM" id="Phobius"/>
    </source>
</evidence>
<organism evidence="4 5">
    <name type="scientific">Stieleria bergensis</name>
    <dbReference type="NCBI Taxonomy" id="2528025"/>
    <lineage>
        <taxon>Bacteria</taxon>
        <taxon>Pseudomonadati</taxon>
        <taxon>Planctomycetota</taxon>
        <taxon>Planctomycetia</taxon>
        <taxon>Pirellulales</taxon>
        <taxon>Pirellulaceae</taxon>
        <taxon>Stieleria</taxon>
    </lineage>
</organism>
<reference evidence="4 5" key="1">
    <citation type="submission" date="2019-02" db="EMBL/GenBank/DDBJ databases">
        <title>Deep-cultivation of Planctomycetes and their phenomic and genomic characterization uncovers novel biology.</title>
        <authorList>
            <person name="Wiegand S."/>
            <person name="Jogler M."/>
            <person name="Boedeker C."/>
            <person name="Pinto D."/>
            <person name="Vollmers J."/>
            <person name="Rivas-Marin E."/>
            <person name="Kohn T."/>
            <person name="Peeters S.H."/>
            <person name="Heuer A."/>
            <person name="Rast P."/>
            <person name="Oberbeckmann S."/>
            <person name="Bunk B."/>
            <person name="Jeske O."/>
            <person name="Meyerdierks A."/>
            <person name="Storesund J.E."/>
            <person name="Kallscheuer N."/>
            <person name="Luecker S."/>
            <person name="Lage O.M."/>
            <person name="Pohl T."/>
            <person name="Merkel B.J."/>
            <person name="Hornburger P."/>
            <person name="Mueller R.-W."/>
            <person name="Bruemmer F."/>
            <person name="Labrenz M."/>
            <person name="Spormann A.M."/>
            <person name="Op den Camp H."/>
            <person name="Overmann J."/>
            <person name="Amann R."/>
            <person name="Jetten M.S.M."/>
            <person name="Mascher T."/>
            <person name="Medema M.H."/>
            <person name="Devos D.P."/>
            <person name="Kaster A.-K."/>
            <person name="Ovreas L."/>
            <person name="Rohde M."/>
            <person name="Galperin M.Y."/>
            <person name="Jogler C."/>
        </authorList>
    </citation>
    <scope>NUCLEOTIDE SEQUENCE [LARGE SCALE GENOMIC DNA]</scope>
    <source>
        <strain evidence="4 5">SV_7m_r</strain>
    </source>
</reference>
<dbReference type="InterPro" id="IPR003169">
    <property type="entry name" value="GYF"/>
</dbReference>
<dbReference type="EMBL" id="CP036272">
    <property type="protein sequence ID" value="QDT61016.1"/>
    <property type="molecule type" value="Genomic_DNA"/>
</dbReference>
<evidence type="ECO:0000313" key="5">
    <source>
        <dbReference type="Proteomes" id="UP000315003"/>
    </source>
</evidence>
<feature type="region of interest" description="Disordered" evidence="1">
    <location>
        <begin position="213"/>
        <end position="320"/>
    </location>
</feature>
<dbReference type="AlphaFoldDB" id="A0A517SXY7"/>
<feature type="domain" description="GYF" evidence="3">
    <location>
        <begin position="157"/>
        <end position="212"/>
    </location>
</feature>
<feature type="compositionally biased region" description="Low complexity" evidence="1">
    <location>
        <begin position="119"/>
        <end position="134"/>
    </location>
</feature>
<dbReference type="InterPro" id="IPR035445">
    <property type="entry name" value="GYF-like_dom_sf"/>
</dbReference>
<dbReference type="RefSeq" id="WP_419187490.1">
    <property type="nucleotide sequence ID" value="NZ_CP036272.1"/>
</dbReference>
<evidence type="ECO:0000313" key="4">
    <source>
        <dbReference type="EMBL" id="QDT61016.1"/>
    </source>
</evidence>
<gene>
    <name evidence="4" type="ORF">SV7mr_35460</name>
</gene>
<keyword evidence="2" id="KW-1133">Transmembrane helix</keyword>
<dbReference type="Pfam" id="PF14237">
    <property type="entry name" value="GYF_2"/>
    <property type="match status" value="1"/>
</dbReference>
<dbReference type="PROSITE" id="PS50829">
    <property type="entry name" value="GYF"/>
    <property type="match status" value="1"/>
</dbReference>
<name>A0A517SXY7_9BACT</name>
<proteinExistence type="predicted"/>
<feature type="compositionally biased region" description="Low complexity" evidence="1">
    <location>
        <begin position="241"/>
        <end position="279"/>
    </location>
</feature>